<evidence type="ECO:0000313" key="2">
    <source>
        <dbReference type="Ensembl" id="ENSSPUP00000020847.1"/>
    </source>
</evidence>
<dbReference type="InterPro" id="IPR041019">
    <property type="entry name" value="TIG1_plexin"/>
</dbReference>
<evidence type="ECO:0000313" key="3">
    <source>
        <dbReference type="Proteomes" id="UP000694392"/>
    </source>
</evidence>
<dbReference type="Gene3D" id="2.60.40.10">
    <property type="entry name" value="Immunoglobulins"/>
    <property type="match status" value="1"/>
</dbReference>
<protein>
    <recommendedName>
        <fullName evidence="1">Plexin TIG domain-containing protein</fullName>
    </recommendedName>
</protein>
<feature type="domain" description="Plexin TIG" evidence="1">
    <location>
        <begin position="6"/>
        <end position="68"/>
    </location>
</feature>
<accession>A0A8D0LB38</accession>
<sequence length="69" mass="7073">MSITVQPGSISVSEHSLPLSLHVSDAPDLSTGITCVFGNLTEVDGQVLGSQIICISPGAKDVPTIPVDQ</sequence>
<reference evidence="2" key="1">
    <citation type="submission" date="2025-08" db="UniProtKB">
        <authorList>
            <consortium name="Ensembl"/>
        </authorList>
    </citation>
    <scope>IDENTIFICATION</scope>
</reference>
<dbReference type="AlphaFoldDB" id="A0A8D0LB38"/>
<dbReference type="Pfam" id="PF17960">
    <property type="entry name" value="TIG_plexin"/>
    <property type="match status" value="1"/>
</dbReference>
<proteinExistence type="predicted"/>
<dbReference type="Proteomes" id="UP000694392">
    <property type="component" value="Unplaced"/>
</dbReference>
<evidence type="ECO:0000259" key="1">
    <source>
        <dbReference type="Pfam" id="PF17960"/>
    </source>
</evidence>
<name>A0A8D0LB38_SPHPU</name>
<dbReference type="InterPro" id="IPR013783">
    <property type="entry name" value="Ig-like_fold"/>
</dbReference>
<keyword evidence="3" id="KW-1185">Reference proteome</keyword>
<reference evidence="2" key="2">
    <citation type="submission" date="2025-09" db="UniProtKB">
        <authorList>
            <consortium name="Ensembl"/>
        </authorList>
    </citation>
    <scope>IDENTIFICATION</scope>
</reference>
<dbReference type="Ensembl" id="ENSSPUT00000022214.1">
    <property type="protein sequence ID" value="ENSSPUP00000020847.1"/>
    <property type="gene ID" value="ENSSPUG00000016017.1"/>
</dbReference>
<organism evidence="2 3">
    <name type="scientific">Sphenodon punctatus</name>
    <name type="common">Tuatara</name>
    <name type="synonym">Hatteria punctata</name>
    <dbReference type="NCBI Taxonomy" id="8508"/>
    <lineage>
        <taxon>Eukaryota</taxon>
        <taxon>Metazoa</taxon>
        <taxon>Chordata</taxon>
        <taxon>Craniata</taxon>
        <taxon>Vertebrata</taxon>
        <taxon>Euteleostomi</taxon>
        <taxon>Lepidosauria</taxon>
        <taxon>Sphenodontia</taxon>
        <taxon>Sphenodontidae</taxon>
        <taxon>Sphenodon</taxon>
    </lineage>
</organism>